<proteinExistence type="predicted"/>
<dbReference type="Proteomes" id="UP001500621">
    <property type="component" value="Unassembled WGS sequence"/>
</dbReference>
<reference evidence="3" key="1">
    <citation type="journal article" date="2019" name="Int. J. Syst. Evol. Microbiol.">
        <title>The Global Catalogue of Microorganisms (GCM) 10K type strain sequencing project: providing services to taxonomists for standard genome sequencing and annotation.</title>
        <authorList>
            <consortium name="The Broad Institute Genomics Platform"/>
            <consortium name="The Broad Institute Genome Sequencing Center for Infectious Disease"/>
            <person name="Wu L."/>
            <person name="Ma J."/>
        </authorList>
    </citation>
    <scope>NUCLEOTIDE SEQUENCE [LARGE SCALE GENOMIC DNA]</scope>
    <source>
        <strain evidence="3">JCM 18127</strain>
    </source>
</reference>
<evidence type="ECO:0000256" key="1">
    <source>
        <dbReference type="SAM" id="MobiDB-lite"/>
    </source>
</evidence>
<accession>A0ABP8W767</accession>
<feature type="region of interest" description="Disordered" evidence="1">
    <location>
        <begin position="87"/>
        <end position="142"/>
    </location>
</feature>
<organism evidence="2 3">
    <name type="scientific">Nocardioides nanhaiensis</name>
    <dbReference type="NCBI Taxonomy" id="1476871"/>
    <lineage>
        <taxon>Bacteria</taxon>
        <taxon>Bacillati</taxon>
        <taxon>Actinomycetota</taxon>
        <taxon>Actinomycetes</taxon>
        <taxon>Propionibacteriales</taxon>
        <taxon>Nocardioidaceae</taxon>
        <taxon>Nocardioides</taxon>
    </lineage>
</organism>
<gene>
    <name evidence="2" type="ORF">GCM10023226_19600</name>
</gene>
<protein>
    <submittedName>
        <fullName evidence="2">Uncharacterized protein</fullName>
    </submittedName>
</protein>
<evidence type="ECO:0000313" key="3">
    <source>
        <dbReference type="Proteomes" id="UP001500621"/>
    </source>
</evidence>
<evidence type="ECO:0000313" key="2">
    <source>
        <dbReference type="EMBL" id="GAA4682535.1"/>
    </source>
</evidence>
<sequence length="142" mass="14445">MLAQLRQQGGGERHRCHQVGAQHVLEGVGLELLQPGEGARAQGAGVVDQRRRPAQRGGGGHERCAVAGVGHVAGDHSVRSVRQLAGGRLQGGGVPAVEDQVPPPSVERAGEGLAEPARGSGDDGDGHGALLRLRCAQPATSS</sequence>
<feature type="region of interest" description="Disordered" evidence="1">
    <location>
        <begin position="36"/>
        <end position="63"/>
    </location>
</feature>
<name>A0ABP8W767_9ACTN</name>
<dbReference type="EMBL" id="BAABIM010000002">
    <property type="protein sequence ID" value="GAA4682535.1"/>
    <property type="molecule type" value="Genomic_DNA"/>
</dbReference>
<keyword evidence="3" id="KW-1185">Reference proteome</keyword>
<comment type="caution">
    <text evidence="2">The sequence shown here is derived from an EMBL/GenBank/DDBJ whole genome shotgun (WGS) entry which is preliminary data.</text>
</comment>